<keyword evidence="3" id="KW-1185">Reference proteome</keyword>
<organism evidence="2 3">
    <name type="scientific">Riccia sorocarpa</name>
    <dbReference type="NCBI Taxonomy" id="122646"/>
    <lineage>
        <taxon>Eukaryota</taxon>
        <taxon>Viridiplantae</taxon>
        <taxon>Streptophyta</taxon>
        <taxon>Embryophyta</taxon>
        <taxon>Marchantiophyta</taxon>
        <taxon>Marchantiopsida</taxon>
        <taxon>Marchantiidae</taxon>
        <taxon>Marchantiales</taxon>
        <taxon>Ricciaceae</taxon>
        <taxon>Riccia</taxon>
    </lineage>
</organism>
<evidence type="ECO:0000313" key="3">
    <source>
        <dbReference type="Proteomes" id="UP001633002"/>
    </source>
</evidence>
<gene>
    <name evidence="2" type="ORF">R1sor_027072</name>
</gene>
<protein>
    <submittedName>
        <fullName evidence="2">Uncharacterized protein</fullName>
    </submittedName>
</protein>
<sequence>MNIHEDVFGELFIDSPEFDYLCSGIQEEQAPALAAAPSPCELSRQTACNPWTASPSPFPSPLTSSITSNSYAVRSGSHPASSISQKSATASTSSAAVSTQDSTAAPPEALHPNTAGGSRLQPALQPSGGEIRIQSLPDDVPVSELLDERQHPHLWPDDVTLSRNHQRHGGNRRGRNRSAAPAGRGMGFTESGSSFGLLAREGGTVGGVGSSFELQNLNRHHLVHHSAFGPQ</sequence>
<reference evidence="2 3" key="1">
    <citation type="submission" date="2024-09" db="EMBL/GenBank/DDBJ databases">
        <title>Chromosome-scale assembly of Riccia sorocarpa.</title>
        <authorList>
            <person name="Paukszto L."/>
        </authorList>
    </citation>
    <scope>NUCLEOTIDE SEQUENCE [LARGE SCALE GENOMIC DNA]</scope>
    <source>
        <strain evidence="2">LP-2024</strain>
        <tissue evidence="2">Aerial parts of the thallus</tissue>
    </source>
</reference>
<dbReference type="Proteomes" id="UP001633002">
    <property type="component" value="Unassembled WGS sequence"/>
</dbReference>
<evidence type="ECO:0000313" key="2">
    <source>
        <dbReference type="EMBL" id="KAL3677124.1"/>
    </source>
</evidence>
<feature type="compositionally biased region" description="Low complexity" evidence="1">
    <location>
        <begin position="80"/>
        <end position="105"/>
    </location>
</feature>
<feature type="compositionally biased region" description="Basic residues" evidence="1">
    <location>
        <begin position="164"/>
        <end position="176"/>
    </location>
</feature>
<dbReference type="EMBL" id="JBJQOH010000008">
    <property type="protein sequence ID" value="KAL3677124.1"/>
    <property type="molecule type" value="Genomic_DNA"/>
</dbReference>
<feature type="region of interest" description="Disordered" evidence="1">
    <location>
        <begin position="153"/>
        <end position="187"/>
    </location>
</feature>
<evidence type="ECO:0000256" key="1">
    <source>
        <dbReference type="SAM" id="MobiDB-lite"/>
    </source>
</evidence>
<feature type="region of interest" description="Disordered" evidence="1">
    <location>
        <begin position="71"/>
        <end position="134"/>
    </location>
</feature>
<accession>A0ABD3GHE2</accession>
<name>A0ABD3GHE2_9MARC</name>
<dbReference type="AlphaFoldDB" id="A0ABD3GHE2"/>
<proteinExistence type="predicted"/>
<comment type="caution">
    <text evidence="2">The sequence shown here is derived from an EMBL/GenBank/DDBJ whole genome shotgun (WGS) entry which is preliminary data.</text>
</comment>